<evidence type="ECO:0000313" key="1">
    <source>
        <dbReference type="EMBL" id="CAD2075671.1"/>
    </source>
</evidence>
<dbReference type="Gene3D" id="1.10.220.80">
    <property type="entry name" value="BH2638-like"/>
    <property type="match status" value="1"/>
</dbReference>
<dbReference type="Proteomes" id="UP000521032">
    <property type="component" value="Unassembled WGS sequence"/>
</dbReference>
<keyword evidence="2" id="KW-1185">Reference proteome</keyword>
<gene>
    <name evidence="1" type="ORF">JEOSCH030_00884</name>
</gene>
<proteinExistence type="predicted"/>
<evidence type="ECO:0000313" key="2">
    <source>
        <dbReference type="Proteomes" id="UP000521032"/>
    </source>
</evidence>
<comment type="caution">
    <text evidence="1">The sequence shown here is derived from an EMBL/GenBank/DDBJ whole genome shotgun (WGS) entry which is preliminary data.</text>
</comment>
<dbReference type="InterPro" id="IPR023324">
    <property type="entry name" value="BH2638-like_sf"/>
</dbReference>
<protein>
    <submittedName>
        <fullName evidence="1">Uncharacterized protein</fullName>
    </submittedName>
</protein>
<dbReference type="AlphaFoldDB" id="A0A6V7RD66"/>
<reference evidence="1 2" key="1">
    <citation type="submission" date="2020-07" db="EMBL/GenBank/DDBJ databases">
        <authorList>
            <person name="Criscuolo A."/>
        </authorList>
    </citation>
    <scope>NUCLEOTIDE SEQUENCE [LARGE SCALE GENOMIC DNA]</scope>
    <source>
        <strain evidence="2">CIP 111030</strain>
    </source>
</reference>
<accession>A0A6V7RD66</accession>
<dbReference type="RefSeq" id="WP_186086783.1">
    <property type="nucleotide sequence ID" value="NZ_BMDB01000001.1"/>
</dbReference>
<sequence>MEKSYSYPLDLDWSTEEMITVVEFFQCIEAGYENGIKAADLNDAYNNFKDIVPSKAEEKTIFREFKSVSSLEPFTLVKQLKISRPEDILKV</sequence>
<dbReference type="Pfam" id="PF05256">
    <property type="entry name" value="UPF0223"/>
    <property type="match status" value="1"/>
</dbReference>
<dbReference type="EMBL" id="CAJEWE010000010">
    <property type="protein sequence ID" value="CAD2075671.1"/>
    <property type="molecule type" value="Genomic_DNA"/>
</dbReference>
<dbReference type="PIRSF" id="PIRSF037260">
    <property type="entry name" value="UPF0223"/>
    <property type="match status" value="1"/>
</dbReference>
<name>A0A6V7RD66_9BACL</name>
<dbReference type="SUPFAM" id="SSF158504">
    <property type="entry name" value="BH2638-like"/>
    <property type="match status" value="1"/>
</dbReference>
<organism evidence="1 2">
    <name type="scientific">Phocicoccus schoeneichii</name>
    <dbReference type="NCBI Taxonomy" id="1812261"/>
    <lineage>
        <taxon>Bacteria</taxon>
        <taxon>Bacillati</taxon>
        <taxon>Bacillota</taxon>
        <taxon>Bacilli</taxon>
        <taxon>Bacillales</taxon>
        <taxon>Salinicoccaceae</taxon>
        <taxon>Phocicoccus</taxon>
    </lineage>
</organism>
<dbReference type="NCBIfam" id="NF003353">
    <property type="entry name" value="PRK04387.1"/>
    <property type="match status" value="1"/>
</dbReference>
<dbReference type="InterPro" id="IPR007920">
    <property type="entry name" value="UPF0223"/>
</dbReference>